<feature type="compositionally biased region" description="Basic and acidic residues" evidence="1">
    <location>
        <begin position="355"/>
        <end position="369"/>
    </location>
</feature>
<dbReference type="PANTHER" id="PTHR34153:SF2">
    <property type="entry name" value="SI:CH211-262H13.3-RELATED"/>
    <property type="match status" value="1"/>
</dbReference>
<organism evidence="3 4">
    <name type="scientific">Crassostrea virginica</name>
    <name type="common">Eastern oyster</name>
    <dbReference type="NCBI Taxonomy" id="6565"/>
    <lineage>
        <taxon>Eukaryota</taxon>
        <taxon>Metazoa</taxon>
        <taxon>Spiralia</taxon>
        <taxon>Lophotrochozoa</taxon>
        <taxon>Mollusca</taxon>
        <taxon>Bivalvia</taxon>
        <taxon>Autobranchia</taxon>
        <taxon>Pteriomorphia</taxon>
        <taxon>Ostreida</taxon>
        <taxon>Ostreoidea</taxon>
        <taxon>Ostreidae</taxon>
        <taxon>Crassostrea</taxon>
    </lineage>
</organism>
<name>A0A8B8BGH7_CRAVI</name>
<protein>
    <submittedName>
        <fullName evidence="4">Uncharacterized protein LOC111110054</fullName>
    </submittedName>
</protein>
<dbReference type="Pfam" id="PF16064">
    <property type="entry name" value="DUF4806"/>
    <property type="match status" value="1"/>
</dbReference>
<feature type="region of interest" description="Disordered" evidence="1">
    <location>
        <begin position="90"/>
        <end position="180"/>
    </location>
</feature>
<feature type="compositionally biased region" description="Polar residues" evidence="1">
    <location>
        <begin position="163"/>
        <end position="180"/>
    </location>
</feature>
<evidence type="ECO:0000313" key="3">
    <source>
        <dbReference type="Proteomes" id="UP000694844"/>
    </source>
</evidence>
<dbReference type="Proteomes" id="UP000694844">
    <property type="component" value="Chromosome 8"/>
</dbReference>
<evidence type="ECO:0000259" key="2">
    <source>
        <dbReference type="Pfam" id="PF16064"/>
    </source>
</evidence>
<feature type="compositionally biased region" description="Basic residues" evidence="1">
    <location>
        <begin position="105"/>
        <end position="114"/>
    </location>
</feature>
<evidence type="ECO:0000256" key="1">
    <source>
        <dbReference type="SAM" id="MobiDB-lite"/>
    </source>
</evidence>
<evidence type="ECO:0000313" key="4">
    <source>
        <dbReference type="RefSeq" id="XP_022302096.1"/>
    </source>
</evidence>
<feature type="domain" description="DUF4806" evidence="2">
    <location>
        <begin position="243"/>
        <end position="317"/>
    </location>
</feature>
<keyword evidence="3" id="KW-1185">Reference proteome</keyword>
<dbReference type="PANTHER" id="PTHR34153">
    <property type="entry name" value="SI:CH211-262H13.3-RELATED-RELATED"/>
    <property type="match status" value="1"/>
</dbReference>
<dbReference type="InterPro" id="IPR032071">
    <property type="entry name" value="DUF4806"/>
</dbReference>
<gene>
    <name evidence="4" type="primary">LOC111110054</name>
</gene>
<feature type="compositionally biased region" description="Polar residues" evidence="1">
    <location>
        <begin position="371"/>
        <end position="384"/>
    </location>
</feature>
<accession>A0A8B8BGH7</accession>
<dbReference type="RefSeq" id="XP_022302096.1">
    <property type="nucleotide sequence ID" value="XM_022446388.1"/>
</dbReference>
<dbReference type="AlphaFoldDB" id="A0A8B8BGH7"/>
<proteinExistence type="predicted"/>
<sequence length="384" mass="43353">MTELKHMYAVVEFPEEDGVEVVPLIWLTDGEKKCFWPQFKNTLKTTLAIKNGIKPSQEFSKFPVRVLKKYDDYEAARKHLDRATYVSDLQTEAEDDTSGGQGHMSQKRTKRPNRKFLESDDSSEEMTMSSTQRRQSPRKKNRTLVAVPELPSLPTLPSPRKAPQTSVRKTISSSQSPQSNTMFDLCRSSNLGSSTALEKILVCVTEIKAQVHFNTQMLQTIAKKMDGISSASEEGEEETSNVDITFPIDSKEDLLLVDEKLQSEESRKKVVRSLSTIGGENVKLTVRRLLSHIISNKLAQEINWIGKGGKVAFSKLRLNTILKAVVRKNRICSGATDAEIATVAKDWFRFAKDRQGGRKQREERKKENGIEQATITQEELSMID</sequence>
<dbReference type="KEGG" id="cvn:111110054"/>
<dbReference type="OrthoDB" id="6159834at2759"/>
<feature type="region of interest" description="Disordered" evidence="1">
    <location>
        <begin position="355"/>
        <end position="384"/>
    </location>
</feature>
<reference evidence="4" key="1">
    <citation type="submission" date="2025-08" db="UniProtKB">
        <authorList>
            <consortium name="RefSeq"/>
        </authorList>
    </citation>
    <scope>IDENTIFICATION</scope>
    <source>
        <tissue evidence="4">Whole sample</tissue>
    </source>
</reference>
<feature type="compositionally biased region" description="Low complexity" evidence="1">
    <location>
        <begin position="148"/>
        <end position="159"/>
    </location>
</feature>
<dbReference type="GeneID" id="111110054"/>